<evidence type="ECO:0000259" key="1">
    <source>
        <dbReference type="Pfam" id="PF14951"/>
    </source>
</evidence>
<dbReference type="PANTHER" id="PTHR34347">
    <property type="entry name" value="DNA REPAIR-SCAFFOLDING PROTEIN SPIDR"/>
    <property type="match status" value="1"/>
</dbReference>
<dbReference type="InterPro" id="IPR053054">
    <property type="entry name" value="DNA_repair-scaffolding"/>
</dbReference>
<protein>
    <recommendedName>
        <fullName evidence="1">DUF4503 domain-containing protein</fullName>
    </recommendedName>
</protein>
<comment type="caution">
    <text evidence="2">The sequence shown here is derived from an EMBL/GenBank/DDBJ whole genome shotgun (WGS) entry which is preliminary data.</text>
</comment>
<dbReference type="GO" id="GO:0070202">
    <property type="term" value="P:regulation of establishment of protein localization to chromosome"/>
    <property type="evidence" value="ECO:0007669"/>
    <property type="project" value="TreeGrafter"/>
</dbReference>
<dbReference type="Proteomes" id="UP001152795">
    <property type="component" value="Unassembled WGS sequence"/>
</dbReference>
<reference evidence="2" key="1">
    <citation type="submission" date="2020-04" db="EMBL/GenBank/DDBJ databases">
        <authorList>
            <person name="Alioto T."/>
            <person name="Alioto T."/>
            <person name="Gomez Garrido J."/>
        </authorList>
    </citation>
    <scope>NUCLEOTIDE SEQUENCE</scope>
    <source>
        <strain evidence="2">A484AB</strain>
    </source>
</reference>
<dbReference type="AlphaFoldDB" id="A0A6S7G7W6"/>
<dbReference type="GO" id="GO:0000228">
    <property type="term" value="C:nuclear chromosome"/>
    <property type="evidence" value="ECO:0007669"/>
    <property type="project" value="TreeGrafter"/>
</dbReference>
<evidence type="ECO:0000313" key="3">
    <source>
        <dbReference type="Proteomes" id="UP001152795"/>
    </source>
</evidence>
<dbReference type="GO" id="GO:0005654">
    <property type="term" value="C:nucleoplasm"/>
    <property type="evidence" value="ECO:0007669"/>
    <property type="project" value="TreeGrafter"/>
</dbReference>
<feature type="domain" description="DUF4503" evidence="1">
    <location>
        <begin position="237"/>
        <end position="378"/>
    </location>
</feature>
<accession>A0A6S7G7W6</accession>
<keyword evidence="3" id="KW-1185">Reference proteome</keyword>
<dbReference type="GO" id="GO:0000724">
    <property type="term" value="P:double-strand break repair via homologous recombination"/>
    <property type="evidence" value="ECO:0007669"/>
    <property type="project" value="TreeGrafter"/>
</dbReference>
<proteinExistence type="predicted"/>
<dbReference type="PANTHER" id="PTHR34347:SF1">
    <property type="entry name" value="DNA REPAIR-SCAFFOLDING PROTEIN"/>
    <property type="match status" value="1"/>
</dbReference>
<name>A0A6S7G7W6_PARCT</name>
<gene>
    <name evidence="2" type="ORF">PACLA_8A070783</name>
</gene>
<dbReference type="EMBL" id="CACRXK020000412">
    <property type="protein sequence ID" value="CAB3981630.1"/>
    <property type="molecule type" value="Genomic_DNA"/>
</dbReference>
<organism evidence="2 3">
    <name type="scientific">Paramuricea clavata</name>
    <name type="common">Red gorgonian</name>
    <name type="synonym">Violescent sea-whip</name>
    <dbReference type="NCBI Taxonomy" id="317549"/>
    <lineage>
        <taxon>Eukaryota</taxon>
        <taxon>Metazoa</taxon>
        <taxon>Cnidaria</taxon>
        <taxon>Anthozoa</taxon>
        <taxon>Octocorallia</taxon>
        <taxon>Malacalcyonacea</taxon>
        <taxon>Plexauridae</taxon>
        <taxon>Paramuricea</taxon>
    </lineage>
</organism>
<sequence length="401" mass="45556">MENEDEQDERRNETTETGVEWPLQDSFGYEGVSMTTRVNVTARIQRIYWRSIEINDGNRSSASSLTVSIIENARILNKEKRMSLCCLVQGFSSVCCEVRLREDILLNRTDWQDVLCHSQGTVLSFSKLRLVERRNRKRARQLFGLIDSLKTTSSKKQQSCFVFTFDDQSTVEHVSEDKVSDYPEVNPAILTADIFSKIQVIVLQSSPTDESAQNIHEIWHRTMTTTMTDEECTCLKSLPVAGLPTLNENCRVDCLVMLEGVISGVDHENAFCWYSCFHCSSEDISEISNSISQYHCNACALEFNSPVTNIHLEVYLESTSTSTFMVKVKLLQKTIRNLLSGSEKTNSETYNVNSVLNKYLGPMHCHIAEKMQDKNSQISFKLEELDSSSWNTVPMIGLANE</sequence>
<dbReference type="InterPro" id="IPR028032">
    <property type="entry name" value="DUF4503"/>
</dbReference>
<dbReference type="Pfam" id="PF14951">
    <property type="entry name" value="DUF4503"/>
    <property type="match status" value="1"/>
</dbReference>
<evidence type="ECO:0000313" key="2">
    <source>
        <dbReference type="EMBL" id="CAB3981630.1"/>
    </source>
</evidence>
<dbReference type="OrthoDB" id="5968612at2759"/>